<accession>A0ABR7WXE8</accession>
<dbReference type="RefSeq" id="WP_191191592.1">
    <property type="nucleotide sequence ID" value="NZ_JACWMY010000015.1"/>
</dbReference>
<gene>
    <name evidence="2" type="ORF">IDJ77_24335</name>
</gene>
<evidence type="ECO:0000259" key="1">
    <source>
        <dbReference type="Pfam" id="PF24733"/>
    </source>
</evidence>
<dbReference type="Proteomes" id="UP000606600">
    <property type="component" value="Unassembled WGS sequence"/>
</dbReference>
<proteinExistence type="predicted"/>
<feature type="domain" description="DUF7684" evidence="1">
    <location>
        <begin position="33"/>
        <end position="134"/>
    </location>
</feature>
<organism evidence="2 3">
    <name type="scientific">Mucilaginibacter pankratovii</name>
    <dbReference type="NCBI Taxonomy" id="2772110"/>
    <lineage>
        <taxon>Bacteria</taxon>
        <taxon>Pseudomonadati</taxon>
        <taxon>Bacteroidota</taxon>
        <taxon>Sphingobacteriia</taxon>
        <taxon>Sphingobacteriales</taxon>
        <taxon>Sphingobacteriaceae</taxon>
        <taxon>Mucilaginibacter</taxon>
    </lineage>
</organism>
<comment type="caution">
    <text evidence="2">The sequence shown here is derived from an EMBL/GenBank/DDBJ whole genome shotgun (WGS) entry which is preliminary data.</text>
</comment>
<evidence type="ECO:0000313" key="3">
    <source>
        <dbReference type="Proteomes" id="UP000606600"/>
    </source>
</evidence>
<dbReference type="Pfam" id="PF24733">
    <property type="entry name" value="DUF7684"/>
    <property type="match status" value="1"/>
</dbReference>
<reference evidence="2 3" key="1">
    <citation type="submission" date="2020-09" db="EMBL/GenBank/DDBJ databases">
        <title>Novel species of Mucilaginibacter isolated from a glacier on the Tibetan Plateau.</title>
        <authorList>
            <person name="Liu Q."/>
            <person name="Xin Y.-H."/>
        </authorList>
    </citation>
    <scope>NUCLEOTIDE SEQUENCE [LARGE SCALE GENOMIC DNA]</scope>
    <source>
        <strain evidence="2 3">ZT4R22</strain>
    </source>
</reference>
<sequence length="153" mass="17415">MIDIATVNSRKVFYQKYSTELPWSKNIPTQNWLAFVIVANQAKTKLAEIANKLIGHNACFICCSGAQGELLHDMIDEEIVFRQVDFEDLYLPPFDIVTTWHNNIAEGLWYATKAACNDPIKIDKVVCLDASESGIEPEIRELLFKFNEGYIPD</sequence>
<keyword evidence="3" id="KW-1185">Reference proteome</keyword>
<evidence type="ECO:0000313" key="2">
    <source>
        <dbReference type="EMBL" id="MBD1366961.1"/>
    </source>
</evidence>
<dbReference type="EMBL" id="JACWMY010000015">
    <property type="protein sequence ID" value="MBD1366961.1"/>
    <property type="molecule type" value="Genomic_DNA"/>
</dbReference>
<protein>
    <recommendedName>
        <fullName evidence="1">DUF7684 domain-containing protein</fullName>
    </recommendedName>
</protein>
<name>A0ABR7WXE8_9SPHI</name>
<dbReference type="InterPro" id="IPR056101">
    <property type="entry name" value="DUF7684"/>
</dbReference>